<dbReference type="Proteomes" id="UP001295684">
    <property type="component" value="Unassembled WGS sequence"/>
</dbReference>
<dbReference type="AlphaFoldDB" id="A0AAD1UE29"/>
<dbReference type="EMBL" id="CAMPGE010008664">
    <property type="protein sequence ID" value="CAI2367553.1"/>
    <property type="molecule type" value="Genomic_DNA"/>
</dbReference>
<evidence type="ECO:0000313" key="3">
    <source>
        <dbReference type="Proteomes" id="UP001295684"/>
    </source>
</evidence>
<feature type="signal peptide" evidence="1">
    <location>
        <begin position="1"/>
        <end position="27"/>
    </location>
</feature>
<reference evidence="2" key="1">
    <citation type="submission" date="2023-07" db="EMBL/GenBank/DDBJ databases">
        <authorList>
            <consortium name="AG Swart"/>
            <person name="Singh M."/>
            <person name="Singh A."/>
            <person name="Seah K."/>
            <person name="Emmerich C."/>
        </authorList>
    </citation>
    <scope>NUCLEOTIDE SEQUENCE</scope>
    <source>
        <strain evidence="2">DP1</strain>
    </source>
</reference>
<keyword evidence="1" id="KW-0732">Signal</keyword>
<evidence type="ECO:0000313" key="2">
    <source>
        <dbReference type="EMBL" id="CAI2367553.1"/>
    </source>
</evidence>
<accession>A0AAD1UE29</accession>
<feature type="chain" id="PRO_5042282833" evidence="1">
    <location>
        <begin position="28"/>
        <end position="489"/>
    </location>
</feature>
<dbReference type="InterPro" id="IPR017943">
    <property type="entry name" value="Bactericidal_perm-incr_a/b_dom"/>
</dbReference>
<evidence type="ECO:0000256" key="1">
    <source>
        <dbReference type="SAM" id="SignalP"/>
    </source>
</evidence>
<comment type="caution">
    <text evidence="2">The sequence shown here is derived from an EMBL/GenBank/DDBJ whole genome shotgun (WGS) entry which is preliminary data.</text>
</comment>
<organism evidence="2 3">
    <name type="scientific">Euplotes crassus</name>
    <dbReference type="NCBI Taxonomy" id="5936"/>
    <lineage>
        <taxon>Eukaryota</taxon>
        <taxon>Sar</taxon>
        <taxon>Alveolata</taxon>
        <taxon>Ciliophora</taxon>
        <taxon>Intramacronucleata</taxon>
        <taxon>Spirotrichea</taxon>
        <taxon>Hypotrichia</taxon>
        <taxon>Euplotida</taxon>
        <taxon>Euplotidae</taxon>
        <taxon>Moneuplotes</taxon>
    </lineage>
</organism>
<proteinExistence type="predicted"/>
<dbReference type="SUPFAM" id="SSF55394">
    <property type="entry name" value="Bactericidal permeability-increasing protein, BPI"/>
    <property type="match status" value="1"/>
</dbReference>
<protein>
    <submittedName>
        <fullName evidence="2">Uncharacterized protein</fullName>
    </submittedName>
</protein>
<sequence>MAKNRSGLIPILIACFTLCVLLQRARADFLQSGLNLITGGNSANGESNALRDNALPYFFNMLSKTSFKEFPFEGGRLTNINVQVIPPQNFDKVNVDVLSDTLFFKIGGMGAKIGADFEVTIKKRPATGHIDIDITDLGVDLKLRNQNGEGLGDRKVGADIKLDLEHTHSDIKLTTEGNVEEIKNYLIGLVTDEVKSSLAPDWAKSIKFWNAAKNHGPIHHAMKRRTQEVIDQYYKSLEIDDKVNTLDTDLAYKVGKPNRIQDFGTYVLSKPSNTLSIKERLNRKGNKLFSSRSIGKSSGLRKGLLSEAGHIDSHTNLPVMEYSVTPESYTKFFLKSSSDQPVLSKDMIRNLLKKDSGINNKVENYFGGKVRFNCTPKNVDPLLKSSDQDSIVGTFTLNCALQSDSKQEPLYNMELDLEFTIHPDAKSENGSNPEFGDFVSVNAEGNEKGDLKTSIQISDQPPQELMMFDPMEMWGDLFGMLEQEQQWGL</sequence>
<keyword evidence="3" id="KW-1185">Reference proteome</keyword>
<name>A0AAD1UE29_EUPCR</name>
<gene>
    <name evidence="2" type="ORF">ECRASSUSDP1_LOCUS8840</name>
</gene>
<dbReference type="GO" id="GO:0008289">
    <property type="term" value="F:lipid binding"/>
    <property type="evidence" value="ECO:0007669"/>
    <property type="project" value="InterPro"/>
</dbReference>